<evidence type="ECO:0000256" key="1">
    <source>
        <dbReference type="SAM" id="MobiDB-lite"/>
    </source>
</evidence>
<protein>
    <recommendedName>
        <fullName evidence="2">USP domain-containing protein</fullName>
    </recommendedName>
</protein>
<evidence type="ECO:0000313" key="3">
    <source>
        <dbReference type="EMBL" id="KAL1890084.1"/>
    </source>
</evidence>
<dbReference type="InterPro" id="IPR001394">
    <property type="entry name" value="Peptidase_C19_UCH"/>
</dbReference>
<feature type="region of interest" description="Disordered" evidence="1">
    <location>
        <begin position="224"/>
        <end position="245"/>
    </location>
</feature>
<keyword evidence="4" id="KW-1185">Reference proteome</keyword>
<dbReference type="PANTHER" id="PTHR24006">
    <property type="entry name" value="UBIQUITIN CARBOXYL-TERMINAL HYDROLASE"/>
    <property type="match status" value="1"/>
</dbReference>
<name>A0ABR3YQ65_9PEZI</name>
<dbReference type="Pfam" id="PF00443">
    <property type="entry name" value="UCH"/>
    <property type="match status" value="1"/>
</dbReference>
<comment type="caution">
    <text evidence="3">The sequence shown here is derived from an EMBL/GenBank/DDBJ whole genome shotgun (WGS) entry which is preliminary data.</text>
</comment>
<dbReference type="InterPro" id="IPR038765">
    <property type="entry name" value="Papain-like_cys_pep_sf"/>
</dbReference>
<evidence type="ECO:0000313" key="4">
    <source>
        <dbReference type="Proteomes" id="UP001583186"/>
    </source>
</evidence>
<dbReference type="Gene3D" id="3.90.70.10">
    <property type="entry name" value="Cysteine proteinases"/>
    <property type="match status" value="1"/>
</dbReference>
<dbReference type="SUPFAM" id="SSF54001">
    <property type="entry name" value="Cysteine proteinases"/>
    <property type="match status" value="1"/>
</dbReference>
<accession>A0ABR3YQ65</accession>
<dbReference type="CDD" id="cd02257">
    <property type="entry name" value="Peptidase_C19"/>
    <property type="match status" value="1"/>
</dbReference>
<dbReference type="PROSITE" id="PS50235">
    <property type="entry name" value="USP_3"/>
    <property type="match status" value="1"/>
</dbReference>
<organism evidence="3 4">
    <name type="scientific">Sporothrix stenoceras</name>
    <dbReference type="NCBI Taxonomy" id="5173"/>
    <lineage>
        <taxon>Eukaryota</taxon>
        <taxon>Fungi</taxon>
        <taxon>Dikarya</taxon>
        <taxon>Ascomycota</taxon>
        <taxon>Pezizomycotina</taxon>
        <taxon>Sordariomycetes</taxon>
        <taxon>Sordariomycetidae</taxon>
        <taxon>Ophiostomatales</taxon>
        <taxon>Ophiostomataceae</taxon>
        <taxon>Sporothrix</taxon>
    </lineage>
</organism>
<reference evidence="3 4" key="1">
    <citation type="journal article" date="2024" name="IMA Fungus">
        <title>IMA Genome - F19 : A genome assembly and annotation guide to empower mycologists, including annotated draft genome sequences of Ceratocystis pirilliformis, Diaporthe australafricana, Fusarium ophioides, Paecilomyces lecythidis, and Sporothrix stenoceras.</title>
        <authorList>
            <person name="Aylward J."/>
            <person name="Wilson A.M."/>
            <person name="Visagie C.M."/>
            <person name="Spraker J."/>
            <person name="Barnes I."/>
            <person name="Buitendag C."/>
            <person name="Ceriani C."/>
            <person name="Del Mar Angel L."/>
            <person name="du Plessis D."/>
            <person name="Fuchs T."/>
            <person name="Gasser K."/>
            <person name="Kramer D."/>
            <person name="Li W."/>
            <person name="Munsamy K."/>
            <person name="Piso A."/>
            <person name="Price J.L."/>
            <person name="Sonnekus B."/>
            <person name="Thomas C."/>
            <person name="van der Nest A."/>
            <person name="van Dijk A."/>
            <person name="van Heerden A."/>
            <person name="van Vuuren N."/>
            <person name="Yilmaz N."/>
            <person name="Duong T.A."/>
            <person name="van der Merwe N.A."/>
            <person name="Wingfield M.J."/>
            <person name="Wingfield B.D."/>
        </authorList>
    </citation>
    <scope>NUCLEOTIDE SEQUENCE [LARGE SCALE GENOMIC DNA]</scope>
    <source>
        <strain evidence="3 4">CMW 5346</strain>
    </source>
</reference>
<dbReference type="Proteomes" id="UP001583186">
    <property type="component" value="Unassembled WGS sequence"/>
</dbReference>
<proteinExistence type="predicted"/>
<feature type="domain" description="USP" evidence="2">
    <location>
        <begin position="1"/>
        <end position="172"/>
    </location>
</feature>
<dbReference type="InterPro" id="IPR028889">
    <property type="entry name" value="USP"/>
</dbReference>
<gene>
    <name evidence="3" type="ORF">Sste5346_008521</name>
</gene>
<feature type="compositionally biased region" description="Basic and acidic residues" evidence="1">
    <location>
        <begin position="231"/>
        <end position="243"/>
    </location>
</feature>
<evidence type="ECO:0000259" key="2">
    <source>
        <dbReference type="PROSITE" id="PS50235"/>
    </source>
</evidence>
<dbReference type="EMBL" id="JAWCUI010000066">
    <property type="protein sequence ID" value="KAL1890084.1"/>
    <property type="molecule type" value="Genomic_DNA"/>
</dbReference>
<sequence>MRHIQAAPEILNIHLGRTGCDQKTRRKFKTNDTLEVPGFLDVSRYLEQHVFAPGSQVVYRLASVVSQRGDTAQSGHYVSYVRDGGATPSRAAEPIMEAEEVNCVMQESLDLKEHVARECRILSETIMNEDATLAADGQSHLLNEVRREANSQRFLTIERVKATTLGIPFTRIINTSLDPTYHPDNADWFDPVLLVYEKWIEKYHTDEETGKRIYQLPVNVPNRDYQGPARRGKDGTVQCHDDNNGDAVGVGAAERRYQENIKHDVHIPFPGYATPGH</sequence>
<dbReference type="InterPro" id="IPR050164">
    <property type="entry name" value="Peptidase_C19"/>
</dbReference>